<keyword evidence="4" id="KW-0539">Nucleus</keyword>
<gene>
    <name evidence="6" type="ORF">ACJIZ3_020717</name>
</gene>
<dbReference type="AlphaFoldDB" id="A0ABD3SK12"/>
<protein>
    <recommendedName>
        <fullName evidence="5">IBH1-like N-terminal domain-containing protein</fullName>
    </recommendedName>
</protein>
<keyword evidence="3" id="KW-0804">Transcription</keyword>
<organism evidence="6 7">
    <name type="scientific">Penstemon smallii</name>
    <dbReference type="NCBI Taxonomy" id="265156"/>
    <lineage>
        <taxon>Eukaryota</taxon>
        <taxon>Viridiplantae</taxon>
        <taxon>Streptophyta</taxon>
        <taxon>Embryophyta</taxon>
        <taxon>Tracheophyta</taxon>
        <taxon>Spermatophyta</taxon>
        <taxon>Magnoliopsida</taxon>
        <taxon>eudicotyledons</taxon>
        <taxon>Gunneridae</taxon>
        <taxon>Pentapetalae</taxon>
        <taxon>asterids</taxon>
        <taxon>lamiids</taxon>
        <taxon>Lamiales</taxon>
        <taxon>Plantaginaceae</taxon>
        <taxon>Cheloneae</taxon>
        <taxon>Penstemon</taxon>
    </lineage>
</organism>
<dbReference type="InterPro" id="IPR059002">
    <property type="entry name" value="IBH1_N"/>
</dbReference>
<dbReference type="PANTHER" id="PTHR33124">
    <property type="entry name" value="TRANSCRIPTION FACTOR IBH1-LIKE 1"/>
    <property type="match status" value="1"/>
</dbReference>
<accession>A0ABD3SK12</accession>
<evidence type="ECO:0000259" key="5">
    <source>
        <dbReference type="Pfam" id="PF26576"/>
    </source>
</evidence>
<comment type="subcellular location">
    <subcellularLocation>
        <location evidence="1">Nucleus</location>
    </subcellularLocation>
</comment>
<dbReference type="GO" id="GO:0005634">
    <property type="term" value="C:nucleus"/>
    <property type="evidence" value="ECO:0007669"/>
    <property type="project" value="UniProtKB-SubCell"/>
</dbReference>
<dbReference type="PANTHER" id="PTHR33124:SF5">
    <property type="entry name" value="TRANSCRIPTION FACTOR IBH1-LIKE 1"/>
    <property type="match status" value="1"/>
</dbReference>
<name>A0ABD3SK12_9LAMI</name>
<dbReference type="InterPro" id="IPR044660">
    <property type="entry name" value="IBH1-like"/>
</dbReference>
<dbReference type="Pfam" id="PF26576">
    <property type="entry name" value="IBH1_N"/>
    <property type="match status" value="1"/>
</dbReference>
<dbReference type="Proteomes" id="UP001634393">
    <property type="component" value="Unassembled WGS sequence"/>
</dbReference>
<evidence type="ECO:0000256" key="4">
    <source>
        <dbReference type="ARBA" id="ARBA00023242"/>
    </source>
</evidence>
<feature type="domain" description="IBH1-like N-terminal" evidence="5">
    <location>
        <begin position="71"/>
        <end position="133"/>
    </location>
</feature>
<evidence type="ECO:0000256" key="2">
    <source>
        <dbReference type="ARBA" id="ARBA00023015"/>
    </source>
</evidence>
<reference evidence="6 7" key="1">
    <citation type="submission" date="2024-12" db="EMBL/GenBank/DDBJ databases">
        <title>The unique morphological basis and parallel evolutionary history of personate flowers in Penstemon.</title>
        <authorList>
            <person name="Depatie T.H."/>
            <person name="Wessinger C.A."/>
        </authorList>
    </citation>
    <scope>NUCLEOTIDE SEQUENCE [LARGE SCALE GENOMIC DNA]</scope>
    <source>
        <strain evidence="6">WTNN_2</strain>
        <tissue evidence="6">Leaf</tissue>
    </source>
</reference>
<sequence length="247" mass="27929">MCPHVLCFSLIGPPPTPSFFYQINGLYSLSSSSSSHSQLSSSINFSFPRNLHSSAWIFQVMKSRMQNSTALLKQEFMKKWIKGLQIFNKSNKKNMSNILDRKKAIKLTSDVAIASTRRATTHWSHTLISDLVSKDETNRNLVEQILGRKDVQKKNLVKRGRIACRKAKRVVPQSVTKVKASSLAKKLLKKRTRVLKRLVPGGKALDEISLIKETLDYIVSLRVQVDVMRHIVTAAEKLDHSKGQLCN</sequence>
<evidence type="ECO:0000256" key="3">
    <source>
        <dbReference type="ARBA" id="ARBA00023163"/>
    </source>
</evidence>
<evidence type="ECO:0000256" key="1">
    <source>
        <dbReference type="ARBA" id="ARBA00004123"/>
    </source>
</evidence>
<evidence type="ECO:0000313" key="6">
    <source>
        <dbReference type="EMBL" id="KAL3824688.1"/>
    </source>
</evidence>
<proteinExistence type="predicted"/>
<comment type="caution">
    <text evidence="6">The sequence shown here is derived from an EMBL/GenBank/DDBJ whole genome shotgun (WGS) entry which is preliminary data.</text>
</comment>
<dbReference type="InterPro" id="IPR044549">
    <property type="entry name" value="bHLH_AtIBH1-like"/>
</dbReference>
<dbReference type="EMBL" id="JBJXBP010000006">
    <property type="protein sequence ID" value="KAL3824688.1"/>
    <property type="molecule type" value="Genomic_DNA"/>
</dbReference>
<keyword evidence="7" id="KW-1185">Reference proteome</keyword>
<dbReference type="CDD" id="cd11444">
    <property type="entry name" value="bHLH_AtIBH1_like"/>
    <property type="match status" value="1"/>
</dbReference>
<keyword evidence="2" id="KW-0805">Transcription regulation</keyword>
<evidence type="ECO:0000313" key="7">
    <source>
        <dbReference type="Proteomes" id="UP001634393"/>
    </source>
</evidence>